<evidence type="ECO:0000259" key="3">
    <source>
        <dbReference type="Pfam" id="PF01419"/>
    </source>
</evidence>
<organism evidence="5">
    <name type="scientific">Arabidopsis lyrata subsp. lyrata</name>
    <name type="common">Lyre-leaved rock-cress</name>
    <dbReference type="NCBI Taxonomy" id="81972"/>
    <lineage>
        <taxon>Eukaryota</taxon>
        <taxon>Viridiplantae</taxon>
        <taxon>Streptophyta</taxon>
        <taxon>Embryophyta</taxon>
        <taxon>Tracheophyta</taxon>
        <taxon>Spermatophyta</taxon>
        <taxon>Magnoliopsida</taxon>
        <taxon>eudicotyledons</taxon>
        <taxon>Gunneridae</taxon>
        <taxon>Pentapetalae</taxon>
        <taxon>rosids</taxon>
        <taxon>malvids</taxon>
        <taxon>Brassicales</taxon>
        <taxon>Brassicaceae</taxon>
        <taxon>Camelineae</taxon>
        <taxon>Arabidopsis</taxon>
    </lineage>
</organism>
<dbReference type="HOGENOM" id="CLU_1385873_0_0_1"/>
<protein>
    <submittedName>
        <fullName evidence="4">Predicted protein</fullName>
    </submittedName>
</protein>
<dbReference type="GO" id="GO:0030246">
    <property type="term" value="F:carbohydrate binding"/>
    <property type="evidence" value="ECO:0007669"/>
    <property type="project" value="UniProtKB-KW"/>
</dbReference>
<dbReference type="AlphaFoldDB" id="D7KW32"/>
<dbReference type="Gramene" id="Al_scaffold_0002_411">
    <property type="protein sequence ID" value="Al_scaffold_0002_411"/>
    <property type="gene ID" value="Al_scaffold_0002_411"/>
</dbReference>
<comment type="similarity">
    <text evidence="1">Belongs to the jacalin lectin family.</text>
</comment>
<dbReference type="SUPFAM" id="SSF51101">
    <property type="entry name" value="Mannose-binding lectins"/>
    <property type="match status" value="1"/>
</dbReference>
<dbReference type="STRING" id="81972.D7KW32"/>
<keyword evidence="5" id="KW-1185">Reference proteome</keyword>
<evidence type="ECO:0000313" key="5">
    <source>
        <dbReference type="Proteomes" id="UP000008694"/>
    </source>
</evidence>
<sequence length="197" mass="22754">MDPTMMVLQKLMYEVVIQGSKHHHGQIRHPTYVFLGQQGYWTIEKWSSIYDGMFMYLLEFEINHLNNKHLECVEVDHDDATSGFIQGLQFRTNFMKLKVAGGKQWDNDLQVELLTFIISHQLESLDFTMIEMLEAIGILGGGDIGIQTIHFEYVKLKSGELFGVWDSGFTQTIEIDHLNNEHLESVEGYYNNTSCNI</sequence>
<dbReference type="Proteomes" id="UP000008694">
    <property type="component" value="Unassembled WGS sequence"/>
</dbReference>
<dbReference type="Pfam" id="PF01419">
    <property type="entry name" value="Jacalin"/>
    <property type="match status" value="1"/>
</dbReference>
<evidence type="ECO:0000256" key="2">
    <source>
        <dbReference type="ARBA" id="ARBA00022734"/>
    </source>
</evidence>
<feature type="domain" description="Jacalin-type lectin" evidence="3">
    <location>
        <begin position="123"/>
        <end position="193"/>
    </location>
</feature>
<name>D7KW32_ARALL</name>
<dbReference type="EMBL" id="GL348714">
    <property type="protein sequence ID" value="EFH64357.1"/>
    <property type="molecule type" value="Genomic_DNA"/>
</dbReference>
<proteinExistence type="inferred from homology"/>
<dbReference type="InterPro" id="IPR001229">
    <property type="entry name" value="Jacalin-like_lectin_dom"/>
</dbReference>
<accession>D7KW32</accession>
<reference evidence="5" key="1">
    <citation type="journal article" date="2011" name="Nat. Genet.">
        <title>The Arabidopsis lyrata genome sequence and the basis of rapid genome size change.</title>
        <authorList>
            <person name="Hu T.T."/>
            <person name="Pattyn P."/>
            <person name="Bakker E.G."/>
            <person name="Cao J."/>
            <person name="Cheng J.-F."/>
            <person name="Clark R.M."/>
            <person name="Fahlgren N."/>
            <person name="Fawcett J.A."/>
            <person name="Grimwood J."/>
            <person name="Gundlach H."/>
            <person name="Haberer G."/>
            <person name="Hollister J.D."/>
            <person name="Ossowski S."/>
            <person name="Ottilar R.P."/>
            <person name="Salamov A.A."/>
            <person name="Schneeberger K."/>
            <person name="Spannagl M."/>
            <person name="Wang X."/>
            <person name="Yang L."/>
            <person name="Nasrallah M.E."/>
            <person name="Bergelson J."/>
            <person name="Carrington J.C."/>
            <person name="Gaut B.S."/>
            <person name="Schmutz J."/>
            <person name="Mayer K.F.X."/>
            <person name="Van de Peer Y."/>
            <person name="Grigoriev I.V."/>
            <person name="Nordborg M."/>
            <person name="Weigel D."/>
            <person name="Guo Y.-L."/>
        </authorList>
    </citation>
    <scope>NUCLEOTIDE SEQUENCE [LARGE SCALE GENOMIC DNA]</scope>
    <source>
        <strain evidence="5">cv. MN47</strain>
    </source>
</reference>
<evidence type="ECO:0000313" key="4">
    <source>
        <dbReference type="EMBL" id="EFH64357.1"/>
    </source>
</evidence>
<gene>
    <name evidence="4" type="ORF">ARALYDRAFT_675261</name>
</gene>
<dbReference type="InterPro" id="IPR036404">
    <property type="entry name" value="Jacalin-like_lectin_dom_sf"/>
</dbReference>
<evidence type="ECO:0000256" key="1">
    <source>
        <dbReference type="ARBA" id="ARBA00006568"/>
    </source>
</evidence>
<keyword evidence="2" id="KW-0430">Lectin</keyword>